<sequence>MRIIIARHGDPNYEIDSLTTTGWKEAELLSDRMVKYDNKYKIKDIYVSPLGRAKDTASKTLEKLNREAIECEWLREFAPRIHRPDTTQLKNAWDWLPGDWTKEADFYSVDTWTNPKAMSESNVPNEYKWVCDELDKLLEKHGYKRENNYYKVEKANEDTIVFFCHFGLECVLLSHLLHVSPMILWHGFCAPTSSVTLIYTEERRKGVASFRVNCFGDTSHLYVANQEPSFSARFCEMYANENERHD</sequence>
<organism evidence="2 3">
    <name type="scientific">Lachnobacterium bovis DSM 14045</name>
    <dbReference type="NCBI Taxonomy" id="1122142"/>
    <lineage>
        <taxon>Bacteria</taxon>
        <taxon>Bacillati</taxon>
        <taxon>Bacillota</taxon>
        <taxon>Clostridia</taxon>
        <taxon>Lachnospirales</taxon>
        <taxon>Lachnospiraceae</taxon>
        <taxon>Lachnobacterium</taxon>
    </lineage>
</organism>
<dbReference type="Gene3D" id="3.40.50.1240">
    <property type="entry name" value="Phosphoglycerate mutase-like"/>
    <property type="match status" value="1"/>
</dbReference>
<reference evidence="2 3" key="1">
    <citation type="submission" date="2016-10" db="EMBL/GenBank/DDBJ databases">
        <authorList>
            <person name="de Groot N.N."/>
        </authorList>
    </citation>
    <scope>NUCLEOTIDE SEQUENCE [LARGE SCALE GENOMIC DNA]</scope>
    <source>
        <strain evidence="2 3">DSM 14045</strain>
    </source>
</reference>
<dbReference type="AlphaFoldDB" id="A0A1H3M3C7"/>
<proteinExistence type="predicted"/>
<dbReference type="CDD" id="cd07067">
    <property type="entry name" value="HP_PGM_like"/>
    <property type="match status" value="1"/>
</dbReference>
<dbReference type="InterPro" id="IPR013078">
    <property type="entry name" value="His_Pase_superF_clade-1"/>
</dbReference>
<accession>A0A1H3M3C7</accession>
<dbReference type="PANTHER" id="PTHR20935">
    <property type="entry name" value="PHOSPHOGLYCERATE MUTASE-RELATED"/>
    <property type="match status" value="1"/>
</dbReference>
<dbReference type="RefSeq" id="WP_074718882.1">
    <property type="nucleotide sequence ID" value="NZ_FNPG01000030.1"/>
</dbReference>
<dbReference type="InterPro" id="IPR029033">
    <property type="entry name" value="His_PPase_superfam"/>
</dbReference>
<dbReference type="EMBL" id="FNPG01000030">
    <property type="protein sequence ID" value="SDY70778.1"/>
    <property type="molecule type" value="Genomic_DNA"/>
</dbReference>
<dbReference type="Proteomes" id="UP000183918">
    <property type="component" value="Unassembled WGS sequence"/>
</dbReference>
<protein>
    <submittedName>
        <fullName evidence="2">Probable phosphoglycerate mutase</fullName>
    </submittedName>
</protein>
<dbReference type="InterPro" id="IPR051021">
    <property type="entry name" value="Mito_Ser/Thr_phosphatase"/>
</dbReference>
<dbReference type="STRING" id="1122142.SAMN02910414_02190"/>
<evidence type="ECO:0000256" key="1">
    <source>
        <dbReference type="ARBA" id="ARBA00022801"/>
    </source>
</evidence>
<keyword evidence="1" id="KW-0378">Hydrolase</keyword>
<evidence type="ECO:0000313" key="2">
    <source>
        <dbReference type="EMBL" id="SDY70778.1"/>
    </source>
</evidence>
<dbReference type="PANTHER" id="PTHR20935:SF0">
    <property type="entry name" value="SERINE_THREONINE-PROTEIN PHOSPHATASE PGAM5, MITOCHONDRIAL"/>
    <property type="match status" value="1"/>
</dbReference>
<dbReference type="GO" id="GO:0016787">
    <property type="term" value="F:hydrolase activity"/>
    <property type="evidence" value="ECO:0007669"/>
    <property type="project" value="UniProtKB-KW"/>
</dbReference>
<dbReference type="Pfam" id="PF00300">
    <property type="entry name" value="His_Phos_1"/>
    <property type="match status" value="1"/>
</dbReference>
<dbReference type="SUPFAM" id="SSF53254">
    <property type="entry name" value="Phosphoglycerate mutase-like"/>
    <property type="match status" value="1"/>
</dbReference>
<evidence type="ECO:0000313" key="3">
    <source>
        <dbReference type="Proteomes" id="UP000183918"/>
    </source>
</evidence>
<gene>
    <name evidence="2" type="ORF">SAMN02910414_02190</name>
</gene>
<keyword evidence="3" id="KW-1185">Reference proteome</keyword>
<dbReference type="OrthoDB" id="9782128at2"/>
<name>A0A1H3M3C7_9FIRM</name>